<dbReference type="GO" id="GO:0008374">
    <property type="term" value="F:O-acyltransferase activity"/>
    <property type="evidence" value="ECO:0007669"/>
    <property type="project" value="InterPro"/>
</dbReference>
<dbReference type="Proteomes" id="UP000235005">
    <property type="component" value="Unassembled WGS sequence"/>
</dbReference>
<accession>A0A2N5WYB3</accession>
<evidence type="ECO:0000259" key="3">
    <source>
        <dbReference type="SMART" id="SM00563"/>
    </source>
</evidence>
<sequence length="297" mass="33103">MPEKNLFEKHDSSAVSSQEMADLIAKARAVEDMGALGSKRVYQLVKRYFSPTVVGIENIPDRPTLFVGNHGGFGLDGFVVCPILYHEAGRFVRSMGDDIWLQSKSVGDLLINSGMIPAHPEACDAMMEDGRDLLVFPGGAHEALKPTAQKYTLQWRERYGFVRMAARHGYPITPFGLVGADDFYDHLIESDEFLDSTPGKLLKKAGVITENWREDLLPIIPRGVFSTLLPKPQHCYLAFGKPISVPLYPGKKTIPKTVLNRVRKQSAEGIDTLLRDMLLLRAQNKGNDGFIRRFLSS</sequence>
<evidence type="ECO:0000313" key="5">
    <source>
        <dbReference type="Proteomes" id="UP000235005"/>
    </source>
</evidence>
<dbReference type="EMBL" id="PKUS01000033">
    <property type="protein sequence ID" value="PLW67235.1"/>
    <property type="molecule type" value="Genomic_DNA"/>
</dbReference>
<evidence type="ECO:0000256" key="2">
    <source>
        <dbReference type="ARBA" id="ARBA00023315"/>
    </source>
</evidence>
<gene>
    <name evidence="4" type="ORF">C0039_18065</name>
</gene>
<dbReference type="InterPro" id="IPR002123">
    <property type="entry name" value="Plipid/glycerol_acylTrfase"/>
</dbReference>
<dbReference type="Pfam" id="PF03982">
    <property type="entry name" value="DAGAT"/>
    <property type="match status" value="1"/>
</dbReference>
<proteinExistence type="predicted"/>
<organism evidence="4 5">
    <name type="scientific">Pseudohalioglobus lutimaris</name>
    <dbReference type="NCBI Taxonomy" id="1737061"/>
    <lineage>
        <taxon>Bacteria</taxon>
        <taxon>Pseudomonadati</taxon>
        <taxon>Pseudomonadota</taxon>
        <taxon>Gammaproteobacteria</taxon>
        <taxon>Cellvibrionales</taxon>
        <taxon>Halieaceae</taxon>
        <taxon>Pseudohalioglobus</taxon>
    </lineage>
</organism>
<keyword evidence="5" id="KW-1185">Reference proteome</keyword>
<dbReference type="GO" id="GO:0016020">
    <property type="term" value="C:membrane"/>
    <property type="evidence" value="ECO:0007669"/>
    <property type="project" value="TreeGrafter"/>
</dbReference>
<keyword evidence="2 4" id="KW-0012">Acyltransferase</keyword>
<evidence type="ECO:0000256" key="1">
    <source>
        <dbReference type="ARBA" id="ARBA00022679"/>
    </source>
</evidence>
<dbReference type="SMART" id="SM00563">
    <property type="entry name" value="PlsC"/>
    <property type="match status" value="1"/>
</dbReference>
<dbReference type="AlphaFoldDB" id="A0A2N5WYB3"/>
<dbReference type="PANTHER" id="PTHR22753:SF14">
    <property type="entry name" value="MONOACYLGLYCEROL_DIACYLGLYCEROL O-ACYLTRANSFERASE"/>
    <property type="match status" value="1"/>
</dbReference>
<dbReference type="SUPFAM" id="SSF69593">
    <property type="entry name" value="Glycerol-3-phosphate (1)-acyltransferase"/>
    <property type="match status" value="1"/>
</dbReference>
<keyword evidence="1 4" id="KW-0808">Transferase</keyword>
<dbReference type="OrthoDB" id="5496738at2"/>
<dbReference type="CDD" id="cd07987">
    <property type="entry name" value="LPLAT_MGAT-like"/>
    <property type="match status" value="1"/>
</dbReference>
<protein>
    <submittedName>
        <fullName evidence="4">Acyltransferase</fullName>
    </submittedName>
</protein>
<dbReference type="RefSeq" id="WP_101518864.1">
    <property type="nucleotide sequence ID" value="NZ_PKUS01000033.1"/>
</dbReference>
<name>A0A2N5WYB3_9GAMM</name>
<dbReference type="InterPro" id="IPR007130">
    <property type="entry name" value="DAGAT"/>
</dbReference>
<comment type="caution">
    <text evidence="4">The sequence shown here is derived from an EMBL/GenBank/DDBJ whole genome shotgun (WGS) entry which is preliminary data.</text>
</comment>
<feature type="domain" description="Phospholipid/glycerol acyltransferase" evidence="3">
    <location>
        <begin position="64"/>
        <end position="180"/>
    </location>
</feature>
<evidence type="ECO:0000313" key="4">
    <source>
        <dbReference type="EMBL" id="PLW67235.1"/>
    </source>
</evidence>
<dbReference type="PANTHER" id="PTHR22753">
    <property type="entry name" value="TRANSMEMBRANE PROTEIN 68"/>
    <property type="match status" value="1"/>
</dbReference>
<reference evidence="4 5" key="1">
    <citation type="submission" date="2018-01" db="EMBL/GenBank/DDBJ databases">
        <title>The draft genome sequence of Halioglobus lutimaris HF004.</title>
        <authorList>
            <person name="Du Z.-J."/>
            <person name="Shi M.-J."/>
        </authorList>
    </citation>
    <scope>NUCLEOTIDE SEQUENCE [LARGE SCALE GENOMIC DNA]</scope>
    <source>
        <strain evidence="4 5">HF004</strain>
    </source>
</reference>